<dbReference type="InterPro" id="IPR032834">
    <property type="entry name" value="NatK-like_C"/>
</dbReference>
<evidence type="ECO:0000313" key="4">
    <source>
        <dbReference type="EMBL" id="SHG34977.1"/>
    </source>
</evidence>
<dbReference type="Proteomes" id="UP000184089">
    <property type="component" value="Unassembled WGS sequence"/>
</dbReference>
<evidence type="ECO:0000259" key="2">
    <source>
        <dbReference type="Pfam" id="PF14501"/>
    </source>
</evidence>
<dbReference type="InterPro" id="IPR036890">
    <property type="entry name" value="HATPase_C_sf"/>
</dbReference>
<feature type="transmembrane region" description="Helical" evidence="1">
    <location>
        <begin position="33"/>
        <end position="53"/>
    </location>
</feature>
<protein>
    <submittedName>
        <fullName evidence="4">GHKL domain-containing protein</fullName>
    </submittedName>
</protein>
<comment type="caution">
    <text evidence="4">The sequence shown here is derived from an EMBL/GenBank/DDBJ whole genome shotgun (WGS) entry which is preliminary data.</text>
</comment>
<dbReference type="Proteomes" id="UP000474718">
    <property type="component" value="Unassembled WGS sequence"/>
</dbReference>
<feature type="domain" description="Sensor histidine kinase NatK-like C-terminal" evidence="2">
    <location>
        <begin position="325"/>
        <end position="426"/>
    </location>
</feature>
<feature type="transmembrane region" description="Helical" evidence="1">
    <location>
        <begin position="59"/>
        <end position="80"/>
    </location>
</feature>
<dbReference type="AlphaFoldDB" id="A0AAQ1MEI2"/>
<gene>
    <name evidence="3" type="ORF">GT747_12090</name>
    <name evidence="4" type="ORF">SAMN05444424_2204</name>
</gene>
<feature type="transmembrane region" description="Helical" evidence="1">
    <location>
        <begin position="6"/>
        <end position="24"/>
    </location>
</feature>
<keyword evidence="1" id="KW-1133">Transmembrane helix</keyword>
<evidence type="ECO:0000256" key="1">
    <source>
        <dbReference type="SAM" id="Phobius"/>
    </source>
</evidence>
<accession>A0AAQ1MEI2</accession>
<feature type="transmembrane region" description="Helical" evidence="1">
    <location>
        <begin position="181"/>
        <end position="203"/>
    </location>
</feature>
<dbReference type="Pfam" id="PF14501">
    <property type="entry name" value="HATPase_c_5"/>
    <property type="match status" value="1"/>
</dbReference>
<reference evidence="3 6" key="3">
    <citation type="journal article" date="2019" name="Nat. Med.">
        <title>A library of human gut bacterial isolates paired with longitudinal multiomics data enables mechanistic microbiome research.</title>
        <authorList>
            <person name="Poyet M."/>
            <person name="Groussin M."/>
            <person name="Gibbons S.M."/>
            <person name="Avila-Pacheco J."/>
            <person name="Jiang X."/>
            <person name="Kearney S.M."/>
            <person name="Perrotta A.R."/>
            <person name="Berdy B."/>
            <person name="Zhao S."/>
            <person name="Lieberman T.D."/>
            <person name="Swanson P.K."/>
            <person name="Smith M."/>
            <person name="Roesemann S."/>
            <person name="Alexander J.E."/>
            <person name="Rich S.A."/>
            <person name="Livny J."/>
            <person name="Vlamakis H."/>
            <person name="Clish C."/>
            <person name="Bullock K."/>
            <person name="Deik A."/>
            <person name="Scott J."/>
            <person name="Pierce K.A."/>
            <person name="Xavier R.J."/>
            <person name="Alm E.J."/>
        </authorList>
    </citation>
    <scope>NUCLEOTIDE SEQUENCE [LARGE SCALE GENOMIC DNA]</scope>
    <source>
        <strain evidence="3 6">BIOML-A2</strain>
    </source>
</reference>
<reference evidence="5" key="1">
    <citation type="submission" date="2016-11" db="EMBL/GenBank/DDBJ databases">
        <authorList>
            <person name="Jaros S."/>
            <person name="Januszkiewicz K."/>
            <person name="Wedrychowicz H."/>
        </authorList>
    </citation>
    <scope>NUCLEOTIDE SEQUENCE [LARGE SCALE GENOMIC DNA]</scope>
    <source>
        <strain evidence="5">DSM 4029</strain>
    </source>
</reference>
<evidence type="ECO:0000313" key="3">
    <source>
        <dbReference type="EMBL" id="MZL70490.1"/>
    </source>
</evidence>
<proteinExistence type="predicted"/>
<feature type="transmembrane region" description="Helical" evidence="1">
    <location>
        <begin position="120"/>
        <end position="137"/>
    </location>
</feature>
<sequence length="430" mass="48685">MNQPEQLSNWLNYLIIAFYIYLLVPSRFSGKRAVAVLTAGSLAIFLLSLSLYLYKGRAFVMTFSALIIVLPVVLLSLFYAKYRDARTIFTVVTICSIMMGVGVIGEIWKRFLSPWVEIPLELALHLVLLTAIARVFQEQFFLIQERFRRLWLLLTAIPFLYCEIFDLLADSARLSLYRGEGTAVVLMVVCAMMATYVLLLLFFRQLRMQLEQERANQILMAQVEVMKAQEQAILSSEDRIRIYRHDLRHYLQIADEHLRGGRYQEARQIVNDLDEQVSKSTAVHCYCKNLTVNAALMGYLRRAEEEGIAVRSALEFPDPLPAEELELAVVLANAAENALHACQKMPEGTQRSIVLSGQVVGDSFLLEIANTYRGEIAIDPKTDLPLPEGEEHGVGTKSMLAFARKYGILLDSSAEGGWFVLRLLFQMGGR</sequence>
<reference evidence="4" key="2">
    <citation type="submission" date="2016-11" db="EMBL/GenBank/DDBJ databases">
        <authorList>
            <person name="Varghese N."/>
            <person name="Submissions S."/>
        </authorList>
    </citation>
    <scope>NUCLEOTIDE SEQUENCE</scope>
    <source>
        <strain evidence="4">DSM 4029</strain>
    </source>
</reference>
<name>A0AAQ1MEI2_9FIRM</name>
<feature type="transmembrane region" description="Helical" evidence="1">
    <location>
        <begin position="149"/>
        <end position="169"/>
    </location>
</feature>
<evidence type="ECO:0000313" key="6">
    <source>
        <dbReference type="Proteomes" id="UP000474718"/>
    </source>
</evidence>
<dbReference type="CDD" id="cd16935">
    <property type="entry name" value="HATPase_AgrC-ComD-like"/>
    <property type="match status" value="1"/>
</dbReference>
<evidence type="ECO:0000313" key="5">
    <source>
        <dbReference type="Proteomes" id="UP000184089"/>
    </source>
</evidence>
<organism evidence="4 5">
    <name type="scientific">Bittarella massiliensis</name>
    <name type="common">ex Durand et al. 2017</name>
    <dbReference type="NCBI Taxonomy" id="1720313"/>
    <lineage>
        <taxon>Bacteria</taxon>
        <taxon>Bacillati</taxon>
        <taxon>Bacillota</taxon>
        <taxon>Clostridia</taxon>
        <taxon>Eubacteriales</taxon>
        <taxon>Oscillospiraceae</taxon>
        <taxon>Bittarella (ex Durand et al. 2017)</taxon>
    </lineage>
</organism>
<dbReference type="Gene3D" id="3.30.565.10">
    <property type="entry name" value="Histidine kinase-like ATPase, C-terminal domain"/>
    <property type="match status" value="1"/>
</dbReference>
<dbReference type="EMBL" id="WWVX01000008">
    <property type="protein sequence ID" value="MZL70490.1"/>
    <property type="molecule type" value="Genomic_DNA"/>
</dbReference>
<keyword evidence="6" id="KW-1185">Reference proteome</keyword>
<keyword evidence="1" id="KW-0812">Transmembrane</keyword>
<feature type="transmembrane region" description="Helical" evidence="1">
    <location>
        <begin position="87"/>
        <end position="108"/>
    </location>
</feature>
<dbReference type="RefSeq" id="WP_021658102.1">
    <property type="nucleotide sequence ID" value="NZ_FQVY01000003.1"/>
</dbReference>
<dbReference type="EMBL" id="FQVY01000003">
    <property type="protein sequence ID" value="SHG34977.1"/>
    <property type="molecule type" value="Genomic_DNA"/>
</dbReference>
<keyword evidence="1" id="KW-0472">Membrane</keyword>